<dbReference type="SUPFAM" id="SSF53448">
    <property type="entry name" value="Nucleotide-diphospho-sugar transferases"/>
    <property type="match status" value="1"/>
</dbReference>
<accession>A0A0F9AUL8</accession>
<name>A0A0F9AUL8_9ZZZZ</name>
<protein>
    <submittedName>
        <fullName evidence="1">Uncharacterized protein</fullName>
    </submittedName>
</protein>
<dbReference type="CDD" id="cd00761">
    <property type="entry name" value="Glyco_tranf_GTA_type"/>
    <property type="match status" value="1"/>
</dbReference>
<sequence length="64" mass="7809">MKISSLKIKMTLKEPFISIIIVEYYYPKEKFIRCMRSYTNQDYENYEIILILWGKKEFNNDTSS</sequence>
<dbReference type="EMBL" id="LAZR01044167">
    <property type="protein sequence ID" value="KKL05327.1"/>
    <property type="molecule type" value="Genomic_DNA"/>
</dbReference>
<proteinExistence type="predicted"/>
<dbReference type="InterPro" id="IPR029044">
    <property type="entry name" value="Nucleotide-diphossugar_trans"/>
</dbReference>
<evidence type="ECO:0000313" key="1">
    <source>
        <dbReference type="EMBL" id="KKL05327.1"/>
    </source>
</evidence>
<dbReference type="AlphaFoldDB" id="A0A0F9AUL8"/>
<reference evidence="1" key="1">
    <citation type="journal article" date="2015" name="Nature">
        <title>Complex archaea that bridge the gap between prokaryotes and eukaryotes.</title>
        <authorList>
            <person name="Spang A."/>
            <person name="Saw J.H."/>
            <person name="Jorgensen S.L."/>
            <person name="Zaremba-Niedzwiedzka K."/>
            <person name="Martijn J."/>
            <person name="Lind A.E."/>
            <person name="van Eijk R."/>
            <person name="Schleper C."/>
            <person name="Guy L."/>
            <person name="Ettema T.J."/>
        </authorList>
    </citation>
    <scope>NUCLEOTIDE SEQUENCE</scope>
</reference>
<organism evidence="1">
    <name type="scientific">marine sediment metagenome</name>
    <dbReference type="NCBI Taxonomy" id="412755"/>
    <lineage>
        <taxon>unclassified sequences</taxon>
        <taxon>metagenomes</taxon>
        <taxon>ecological metagenomes</taxon>
    </lineage>
</organism>
<gene>
    <name evidence="1" type="ORF">LCGC14_2607160</name>
</gene>
<comment type="caution">
    <text evidence="1">The sequence shown here is derived from an EMBL/GenBank/DDBJ whole genome shotgun (WGS) entry which is preliminary data.</text>
</comment>